<evidence type="ECO:0000313" key="2">
    <source>
        <dbReference type="Proteomes" id="UP000195766"/>
    </source>
</evidence>
<sequence length="104" mass="11661">MLSEEGVAAVEAWVCDPVRATSVGVDPFRLRAGLWRTLAPARRAKALRDLKQTVDVELKRLTASIDELDPVEQARSEWSIQLQMMRLRWLEAQADSGGEVVQSE</sequence>
<gene>
    <name evidence="1" type="ORF">FM111_13360</name>
</gene>
<protein>
    <submittedName>
        <fullName evidence="1">Uncharacterized protein</fullName>
    </submittedName>
</protein>
<dbReference type="AlphaFoldDB" id="A0A1R4GJP0"/>
<organism evidence="1 2">
    <name type="scientific">Brevundimonas diminuta 3F5N</name>
    <dbReference type="NCBI Taxonomy" id="1255603"/>
    <lineage>
        <taxon>Bacteria</taxon>
        <taxon>Pseudomonadati</taxon>
        <taxon>Pseudomonadota</taxon>
        <taxon>Alphaproteobacteria</taxon>
        <taxon>Caulobacterales</taxon>
        <taxon>Caulobacteraceae</taxon>
        <taxon>Brevundimonas</taxon>
    </lineage>
</organism>
<reference evidence="1 2" key="1">
    <citation type="submission" date="2017-02" db="EMBL/GenBank/DDBJ databases">
        <authorList>
            <person name="Peterson S.W."/>
        </authorList>
    </citation>
    <scope>NUCLEOTIDE SEQUENCE [LARGE SCALE GENOMIC DNA]</scope>
    <source>
        <strain evidence="1 2">3F5N</strain>
    </source>
</reference>
<dbReference type="Proteomes" id="UP000195766">
    <property type="component" value="Unassembled WGS sequence"/>
</dbReference>
<dbReference type="EMBL" id="FUIE01000075">
    <property type="protein sequence ID" value="SJM68398.1"/>
    <property type="molecule type" value="Genomic_DNA"/>
</dbReference>
<accession>A0A1R4GJP0</accession>
<proteinExistence type="predicted"/>
<evidence type="ECO:0000313" key="1">
    <source>
        <dbReference type="EMBL" id="SJM68398.1"/>
    </source>
</evidence>
<name>A0A1R4GJP0_BREDI</name>